<accession>A0A369J0X7</accession>
<evidence type="ECO:0000313" key="1">
    <source>
        <dbReference type="EMBL" id="RDB15651.1"/>
    </source>
</evidence>
<evidence type="ECO:0000313" key="2">
    <source>
        <dbReference type="Proteomes" id="UP000076154"/>
    </source>
</evidence>
<gene>
    <name evidence="1" type="ORF">Hypma_003999</name>
</gene>
<dbReference type="AlphaFoldDB" id="A0A369J0X7"/>
<organism evidence="1 2">
    <name type="scientific">Hypsizygus marmoreus</name>
    <name type="common">White beech mushroom</name>
    <name type="synonym">Agaricus marmoreus</name>
    <dbReference type="NCBI Taxonomy" id="39966"/>
    <lineage>
        <taxon>Eukaryota</taxon>
        <taxon>Fungi</taxon>
        <taxon>Dikarya</taxon>
        <taxon>Basidiomycota</taxon>
        <taxon>Agaricomycotina</taxon>
        <taxon>Agaricomycetes</taxon>
        <taxon>Agaricomycetidae</taxon>
        <taxon>Agaricales</taxon>
        <taxon>Tricholomatineae</taxon>
        <taxon>Lyophyllaceae</taxon>
        <taxon>Hypsizygus</taxon>
    </lineage>
</organism>
<protein>
    <submittedName>
        <fullName evidence="1">Uncharacterized protein</fullName>
    </submittedName>
</protein>
<dbReference type="EMBL" id="LUEZ02000145">
    <property type="protein sequence ID" value="RDB15651.1"/>
    <property type="molecule type" value="Genomic_DNA"/>
</dbReference>
<dbReference type="Proteomes" id="UP000076154">
    <property type="component" value="Unassembled WGS sequence"/>
</dbReference>
<reference evidence="1" key="1">
    <citation type="submission" date="2018-04" db="EMBL/GenBank/DDBJ databases">
        <title>Whole genome sequencing of Hypsizygus marmoreus.</title>
        <authorList>
            <person name="Choi I.-G."/>
            <person name="Min B."/>
            <person name="Kim J.-G."/>
            <person name="Kim S."/>
            <person name="Oh Y.-L."/>
            <person name="Kong W.-S."/>
            <person name="Park H."/>
            <person name="Jeong J."/>
            <person name="Song E.-S."/>
        </authorList>
    </citation>
    <scope>NUCLEOTIDE SEQUENCE [LARGE SCALE GENOMIC DNA]</scope>
    <source>
        <strain evidence="1">51987-8</strain>
    </source>
</reference>
<name>A0A369J0X7_HYPMA</name>
<proteinExistence type="predicted"/>
<dbReference type="InParanoid" id="A0A369J0X7"/>
<keyword evidence="2" id="KW-1185">Reference proteome</keyword>
<sequence>MRAGILWCTSASAHVVLSPALHRDAAVLAGEILPCQATSDGWTANAGHPHRREVANATLSVGTSIPRALASRGAHRLVASTEALSSWQAEPVPVRYRIFIPGRGARFRRCLRRRSACTKMLGAEQGEGDL</sequence>
<comment type="caution">
    <text evidence="1">The sequence shown here is derived from an EMBL/GenBank/DDBJ whole genome shotgun (WGS) entry which is preliminary data.</text>
</comment>